<dbReference type="GO" id="GO:0005886">
    <property type="term" value="C:plasma membrane"/>
    <property type="evidence" value="ECO:0007669"/>
    <property type="project" value="UniProtKB-SubCell"/>
</dbReference>
<sequence>MIFELFSFGLIAGFMSGFFGIGGGTILVPILVLAGFVMKEAVAISIMQMVFSSIYGSFLNVKKAKNVLKDGLIIGLGGFVGGLQSGFIVKNVTNEFLQYVFIAVLIFSIIRIFYSPAERTNEDTKEQHRIVLFIIGFFIGAIAMSIGIGGSIILAPILVGFLRYDLKIATSLGLFFVIFSSIAGFISQSIQGLMLYHEGTIIGIASLIGVYFGIKAKHLVKATSYKKYVLLLSIGVLIIMIYKTI</sequence>
<feature type="transmembrane region" description="Helical" evidence="5">
    <location>
        <begin position="193"/>
        <end position="213"/>
    </location>
</feature>
<dbReference type="RefSeq" id="WP_129011078.1">
    <property type="nucleotide sequence ID" value="NZ_CP053835.1"/>
</dbReference>
<keyword evidence="2 5" id="KW-0812">Transmembrane</keyword>
<name>A0AAE7E748_9BACT</name>
<comment type="subcellular location">
    <subcellularLocation>
        <location evidence="5">Cell membrane</location>
        <topology evidence="5">Multi-pass membrane protein</topology>
    </subcellularLocation>
    <subcellularLocation>
        <location evidence="1">Membrane</location>
        <topology evidence="1">Multi-pass membrane protein</topology>
    </subcellularLocation>
</comment>
<protein>
    <recommendedName>
        <fullName evidence="5">Probable membrane transporter protein</fullName>
    </recommendedName>
</protein>
<feature type="transmembrane region" description="Helical" evidence="5">
    <location>
        <begin position="168"/>
        <end position="187"/>
    </location>
</feature>
<dbReference type="InterPro" id="IPR002781">
    <property type="entry name" value="TM_pro_TauE-like"/>
</dbReference>
<keyword evidence="5" id="KW-1003">Cell membrane</keyword>
<evidence type="ECO:0000256" key="5">
    <source>
        <dbReference type="RuleBase" id="RU363041"/>
    </source>
</evidence>
<evidence type="ECO:0000256" key="3">
    <source>
        <dbReference type="ARBA" id="ARBA00022989"/>
    </source>
</evidence>
<evidence type="ECO:0000256" key="1">
    <source>
        <dbReference type="ARBA" id="ARBA00004141"/>
    </source>
</evidence>
<dbReference type="PANTHER" id="PTHR43701">
    <property type="entry name" value="MEMBRANE TRANSPORTER PROTEIN MJ0441-RELATED"/>
    <property type="match status" value="1"/>
</dbReference>
<evidence type="ECO:0000256" key="2">
    <source>
        <dbReference type="ARBA" id="ARBA00022692"/>
    </source>
</evidence>
<feature type="transmembrane region" description="Helical" evidence="5">
    <location>
        <begin position="6"/>
        <end position="34"/>
    </location>
</feature>
<accession>A0AAE7E748</accession>
<dbReference type="KEGG" id="adz:ADFLV_1176"/>
<keyword evidence="4 5" id="KW-0472">Membrane</keyword>
<gene>
    <name evidence="6" type="ORF">ADFLV_1176</name>
</gene>
<comment type="similarity">
    <text evidence="5">Belongs to the 4-toluene sulfonate uptake permease (TSUP) (TC 2.A.102) family.</text>
</comment>
<dbReference type="Proteomes" id="UP000503313">
    <property type="component" value="Chromosome"/>
</dbReference>
<feature type="transmembrane region" description="Helical" evidence="5">
    <location>
        <begin position="225"/>
        <end position="242"/>
    </location>
</feature>
<feature type="transmembrane region" description="Helical" evidence="5">
    <location>
        <begin position="41"/>
        <end position="59"/>
    </location>
</feature>
<organism evidence="6 7">
    <name type="scientific">Arcobacter defluvii</name>
    <dbReference type="NCBI Taxonomy" id="873191"/>
    <lineage>
        <taxon>Bacteria</taxon>
        <taxon>Pseudomonadati</taxon>
        <taxon>Campylobacterota</taxon>
        <taxon>Epsilonproteobacteria</taxon>
        <taxon>Campylobacterales</taxon>
        <taxon>Arcobacteraceae</taxon>
        <taxon>Arcobacter</taxon>
    </lineage>
</organism>
<evidence type="ECO:0000313" key="7">
    <source>
        <dbReference type="Proteomes" id="UP000503313"/>
    </source>
</evidence>
<feature type="transmembrane region" description="Helical" evidence="5">
    <location>
        <begin position="71"/>
        <end position="89"/>
    </location>
</feature>
<reference evidence="6 7" key="1">
    <citation type="submission" date="2020-05" db="EMBL/GenBank/DDBJ databases">
        <title>Complete genome sequencing of Campylobacter and Arcobacter type strains.</title>
        <authorList>
            <person name="Miller W.G."/>
            <person name="Yee E."/>
        </authorList>
    </citation>
    <scope>NUCLEOTIDE SEQUENCE [LARGE SCALE GENOMIC DNA]</scope>
    <source>
        <strain evidence="6 7">LMG 25694</strain>
    </source>
</reference>
<dbReference type="EMBL" id="CP053835">
    <property type="protein sequence ID" value="QKF77209.1"/>
    <property type="molecule type" value="Genomic_DNA"/>
</dbReference>
<keyword evidence="3 5" id="KW-1133">Transmembrane helix</keyword>
<proteinExistence type="inferred from homology"/>
<evidence type="ECO:0000256" key="4">
    <source>
        <dbReference type="ARBA" id="ARBA00023136"/>
    </source>
</evidence>
<evidence type="ECO:0000313" key="6">
    <source>
        <dbReference type="EMBL" id="QKF77209.1"/>
    </source>
</evidence>
<dbReference type="InterPro" id="IPR051598">
    <property type="entry name" value="TSUP/Inactive_protease-like"/>
</dbReference>
<dbReference type="PANTHER" id="PTHR43701:SF2">
    <property type="entry name" value="MEMBRANE TRANSPORTER PROTEIN YJNA-RELATED"/>
    <property type="match status" value="1"/>
</dbReference>
<dbReference type="Pfam" id="PF01925">
    <property type="entry name" value="TauE"/>
    <property type="match status" value="1"/>
</dbReference>
<feature type="transmembrane region" description="Helical" evidence="5">
    <location>
        <begin position="130"/>
        <end position="161"/>
    </location>
</feature>
<keyword evidence="7" id="KW-1185">Reference proteome</keyword>
<feature type="transmembrane region" description="Helical" evidence="5">
    <location>
        <begin position="96"/>
        <end position="114"/>
    </location>
</feature>
<dbReference type="AlphaFoldDB" id="A0AAE7E748"/>